<feature type="non-terminal residue" evidence="1">
    <location>
        <position position="47"/>
    </location>
</feature>
<comment type="caution">
    <text evidence="1">The sequence shown here is derived from an EMBL/GenBank/DDBJ whole genome shotgun (WGS) entry which is preliminary data.</text>
</comment>
<dbReference type="EMBL" id="BARS01059431">
    <property type="protein sequence ID" value="GAG45175.1"/>
    <property type="molecule type" value="Genomic_DNA"/>
</dbReference>
<sequence length="47" mass="5182">ADSDKERETGVLFRPGTNDDSLTGSSWLIDRNTNGTILLENFRANIA</sequence>
<feature type="non-terminal residue" evidence="1">
    <location>
        <position position="1"/>
    </location>
</feature>
<name>X0XPP4_9ZZZZ</name>
<accession>X0XPP4</accession>
<dbReference type="AlphaFoldDB" id="X0XPP4"/>
<organism evidence="1">
    <name type="scientific">marine sediment metagenome</name>
    <dbReference type="NCBI Taxonomy" id="412755"/>
    <lineage>
        <taxon>unclassified sequences</taxon>
        <taxon>metagenomes</taxon>
        <taxon>ecological metagenomes</taxon>
    </lineage>
</organism>
<evidence type="ECO:0000313" key="1">
    <source>
        <dbReference type="EMBL" id="GAG45175.1"/>
    </source>
</evidence>
<protein>
    <submittedName>
        <fullName evidence="1">Uncharacterized protein</fullName>
    </submittedName>
</protein>
<reference evidence="1" key="1">
    <citation type="journal article" date="2014" name="Front. Microbiol.">
        <title>High frequency of phylogenetically diverse reductive dehalogenase-homologous genes in deep subseafloor sedimentary metagenomes.</title>
        <authorList>
            <person name="Kawai M."/>
            <person name="Futagami T."/>
            <person name="Toyoda A."/>
            <person name="Takaki Y."/>
            <person name="Nishi S."/>
            <person name="Hori S."/>
            <person name="Arai W."/>
            <person name="Tsubouchi T."/>
            <person name="Morono Y."/>
            <person name="Uchiyama I."/>
            <person name="Ito T."/>
            <person name="Fujiyama A."/>
            <person name="Inagaki F."/>
            <person name="Takami H."/>
        </authorList>
    </citation>
    <scope>NUCLEOTIDE SEQUENCE</scope>
    <source>
        <strain evidence="1">Expedition CK06-06</strain>
    </source>
</reference>
<proteinExistence type="predicted"/>
<gene>
    <name evidence="1" type="ORF">S01H1_86086</name>
</gene>